<dbReference type="EMBL" id="CAWUFR010000119">
    <property type="protein sequence ID" value="CAK6968474.1"/>
    <property type="molecule type" value="Genomic_DNA"/>
</dbReference>
<feature type="compositionally biased region" description="Polar residues" evidence="4">
    <location>
        <begin position="344"/>
        <end position="359"/>
    </location>
</feature>
<dbReference type="CDD" id="cd11822">
    <property type="entry name" value="SH3_SASH_like"/>
    <property type="match status" value="1"/>
</dbReference>
<sequence>MNLFCFTLDGSTESVYEPAYSHTLKEVLPKYQCSPLLRREPEWGGSDPSINTERHQSPIKLKKNSRRSCLQTSSLDNETLEKDINHACWMSSCDKKDLSHQNKVQSRETYKAPCQRSVLTRGDRGKELNSERTPTHLRAQAGESAADTAESMHTTRRLKKLQNLMQAKRAHQSGGGKGKSASEDSDDLSDVSDVSNSNPVLTCIGLGRRTEKKPSEAAPSPRRQQAKDAHEDSEREGIWNPRAGDHLWSPFDCSQPWSPFYHTCHLPPRHELWVCGGTMSLPRTTEWDRFESLIQEMDSKQSDFSPPQMIRSITDLQLTQNTLTRFGRFDAFRQHSPLMKPLHNGSSLQEQNGEETNPRLQRREMETSSQSEKRHIKASPEKTLTAIINGERREDKVERREVRGGWPFTKGHRRRSNSLESLYSLNSGQSSSSGVTSGSNCSSNRESLRMEDDLSYTRQFCGRARVHTDFVPSPYDTESLKLKVGDVIDIISKPPMGIWTGMLNNKIGNFKFIYVDVLTEAIHEEIVHRRRHKYRSTIREVLKRLSLEEYSSSLQLNGYQTVDDLMRLREHHLTELNVTDPEHRHRLLAAVNSLQQLRSDCQLQNEANQEAETLSENMKADTNNCPRDSGCHMPSDSPDNSGEDTDLHFPSEHPLPAEMTAS</sequence>
<accession>A0AAV1PBV4</accession>
<dbReference type="PROSITE" id="PS50105">
    <property type="entry name" value="SAM_DOMAIN"/>
    <property type="match status" value="1"/>
</dbReference>
<dbReference type="Gene3D" id="1.10.150.50">
    <property type="entry name" value="Transcription Factor, Ets-1"/>
    <property type="match status" value="1"/>
</dbReference>
<dbReference type="Proteomes" id="UP001314229">
    <property type="component" value="Unassembled WGS sequence"/>
</dbReference>
<feature type="region of interest" description="Disordered" evidence="4">
    <location>
        <begin position="337"/>
        <end position="382"/>
    </location>
</feature>
<proteinExistence type="predicted"/>
<name>A0AAV1PBV4_SCOSC</name>
<dbReference type="InterPro" id="IPR036028">
    <property type="entry name" value="SH3-like_dom_sf"/>
</dbReference>
<gene>
    <name evidence="7" type="ORF">FSCOSCO3_A034486</name>
</gene>
<organism evidence="7 8">
    <name type="scientific">Scomber scombrus</name>
    <name type="common">Atlantic mackerel</name>
    <name type="synonym">Scomber vernalis</name>
    <dbReference type="NCBI Taxonomy" id="13677"/>
    <lineage>
        <taxon>Eukaryota</taxon>
        <taxon>Metazoa</taxon>
        <taxon>Chordata</taxon>
        <taxon>Craniata</taxon>
        <taxon>Vertebrata</taxon>
        <taxon>Euteleostomi</taxon>
        <taxon>Actinopterygii</taxon>
        <taxon>Neopterygii</taxon>
        <taxon>Teleostei</taxon>
        <taxon>Neoteleostei</taxon>
        <taxon>Acanthomorphata</taxon>
        <taxon>Pelagiaria</taxon>
        <taxon>Scombriformes</taxon>
        <taxon>Scombridae</taxon>
        <taxon>Scomber</taxon>
    </lineage>
</organism>
<protein>
    <submittedName>
        <fullName evidence="7">SAM domain-containing protein SAMSN-1b</fullName>
    </submittedName>
</protein>
<dbReference type="SUPFAM" id="SSF47769">
    <property type="entry name" value="SAM/Pointed domain"/>
    <property type="match status" value="1"/>
</dbReference>
<feature type="compositionally biased region" description="Low complexity" evidence="4">
    <location>
        <begin position="424"/>
        <end position="444"/>
    </location>
</feature>
<dbReference type="InterPro" id="IPR001452">
    <property type="entry name" value="SH3_domain"/>
</dbReference>
<dbReference type="SMART" id="SM00454">
    <property type="entry name" value="SAM"/>
    <property type="match status" value="1"/>
</dbReference>
<evidence type="ECO:0000313" key="7">
    <source>
        <dbReference type="EMBL" id="CAK6968474.1"/>
    </source>
</evidence>
<dbReference type="Pfam" id="PF00536">
    <property type="entry name" value="SAM_1"/>
    <property type="match status" value="1"/>
</dbReference>
<dbReference type="AlphaFoldDB" id="A0AAV1PBV4"/>
<keyword evidence="1 3" id="KW-0728">SH3 domain</keyword>
<comment type="caution">
    <text evidence="7">The sequence shown here is derived from an EMBL/GenBank/DDBJ whole genome shotgun (WGS) entry which is preliminary data.</text>
</comment>
<keyword evidence="2" id="KW-0597">Phosphoprotein</keyword>
<evidence type="ECO:0000313" key="8">
    <source>
        <dbReference type="Proteomes" id="UP001314229"/>
    </source>
</evidence>
<keyword evidence="8" id="KW-1185">Reference proteome</keyword>
<dbReference type="PANTHER" id="PTHR12301">
    <property type="entry name" value="SAM-DOMAIN, SH3 AND NUCLEAR LOCALIZATION SIGNALS PROTEIN RELATED"/>
    <property type="match status" value="1"/>
</dbReference>
<reference evidence="7 8" key="1">
    <citation type="submission" date="2024-01" db="EMBL/GenBank/DDBJ databases">
        <authorList>
            <person name="Alioto T."/>
            <person name="Alioto T."/>
            <person name="Gomez Garrido J."/>
        </authorList>
    </citation>
    <scope>NUCLEOTIDE SEQUENCE [LARGE SCALE GENOMIC DNA]</scope>
</reference>
<evidence type="ECO:0000256" key="2">
    <source>
        <dbReference type="ARBA" id="ARBA00022553"/>
    </source>
</evidence>
<dbReference type="InterPro" id="IPR021090">
    <property type="entry name" value="SPIDER"/>
</dbReference>
<evidence type="ECO:0000256" key="3">
    <source>
        <dbReference type="PROSITE-ProRule" id="PRU00192"/>
    </source>
</evidence>
<dbReference type="PANTHER" id="PTHR12301:SF4">
    <property type="entry name" value="SAM DOMAIN-CONTAINING PROTEIN SAMSN-1"/>
    <property type="match status" value="1"/>
</dbReference>
<feature type="compositionally biased region" description="Basic and acidic residues" evidence="4">
    <location>
        <begin position="225"/>
        <end position="237"/>
    </location>
</feature>
<feature type="region of interest" description="Disordered" evidence="4">
    <location>
        <begin position="424"/>
        <end position="448"/>
    </location>
</feature>
<dbReference type="Pfam" id="PF12485">
    <property type="entry name" value="SPIDER"/>
    <property type="match status" value="1"/>
</dbReference>
<feature type="region of interest" description="Disordered" evidence="4">
    <location>
        <begin position="102"/>
        <end position="238"/>
    </location>
</feature>
<feature type="domain" description="SAM" evidence="6">
    <location>
        <begin position="533"/>
        <end position="597"/>
    </location>
</feature>
<feature type="compositionally biased region" description="Basic and acidic residues" evidence="4">
    <location>
        <begin position="121"/>
        <end position="134"/>
    </location>
</feature>
<dbReference type="SUPFAM" id="SSF50044">
    <property type="entry name" value="SH3-domain"/>
    <property type="match status" value="1"/>
</dbReference>
<dbReference type="PROSITE" id="PS50002">
    <property type="entry name" value="SH3"/>
    <property type="match status" value="1"/>
</dbReference>
<feature type="domain" description="SH3" evidence="5">
    <location>
        <begin position="459"/>
        <end position="520"/>
    </location>
</feature>
<dbReference type="SMART" id="SM00326">
    <property type="entry name" value="SH3"/>
    <property type="match status" value="1"/>
</dbReference>
<dbReference type="InterPro" id="IPR013761">
    <property type="entry name" value="SAM/pointed_sf"/>
</dbReference>
<feature type="compositionally biased region" description="Polar residues" evidence="4">
    <location>
        <begin position="611"/>
        <end position="626"/>
    </location>
</feature>
<evidence type="ECO:0000259" key="5">
    <source>
        <dbReference type="PROSITE" id="PS50002"/>
    </source>
</evidence>
<evidence type="ECO:0000256" key="4">
    <source>
        <dbReference type="SAM" id="MobiDB-lite"/>
    </source>
</evidence>
<dbReference type="InterPro" id="IPR001660">
    <property type="entry name" value="SAM"/>
</dbReference>
<evidence type="ECO:0000259" key="6">
    <source>
        <dbReference type="PROSITE" id="PS50105"/>
    </source>
</evidence>
<dbReference type="InterPro" id="IPR051725">
    <property type="entry name" value="SAM-SH3_domain_protein"/>
</dbReference>
<feature type="region of interest" description="Disordered" evidence="4">
    <location>
        <begin position="611"/>
        <end position="662"/>
    </location>
</feature>
<dbReference type="Gene3D" id="2.30.30.40">
    <property type="entry name" value="SH3 Domains"/>
    <property type="match status" value="1"/>
</dbReference>
<evidence type="ECO:0000256" key="1">
    <source>
        <dbReference type="ARBA" id="ARBA00022443"/>
    </source>
</evidence>